<dbReference type="PANTHER" id="PTHR47245">
    <property type="entry name" value="PEPTIDYLPROLYL ISOMERASE"/>
    <property type="match status" value="1"/>
</dbReference>
<evidence type="ECO:0000313" key="8">
    <source>
        <dbReference type="EMBL" id="MUG73404.1"/>
    </source>
</evidence>
<dbReference type="PROSITE" id="PS01096">
    <property type="entry name" value="PPIC_PPIASE_1"/>
    <property type="match status" value="1"/>
</dbReference>
<evidence type="ECO:0000259" key="7">
    <source>
        <dbReference type="PROSITE" id="PS50198"/>
    </source>
</evidence>
<dbReference type="AlphaFoldDB" id="A0A7X3CVT2"/>
<dbReference type="SUPFAM" id="SSF54534">
    <property type="entry name" value="FKBP-like"/>
    <property type="match status" value="1"/>
</dbReference>
<keyword evidence="9" id="KW-1185">Reference proteome</keyword>
<evidence type="ECO:0000256" key="3">
    <source>
        <dbReference type="ARBA" id="ARBA00022729"/>
    </source>
</evidence>
<dbReference type="GO" id="GO:0003755">
    <property type="term" value="F:peptidyl-prolyl cis-trans isomerase activity"/>
    <property type="evidence" value="ECO:0007669"/>
    <property type="project" value="UniProtKB-KW"/>
</dbReference>
<evidence type="ECO:0000256" key="5">
    <source>
        <dbReference type="ARBA" id="ARBA00023235"/>
    </source>
</evidence>
<dbReference type="PANTHER" id="PTHR47245:SF1">
    <property type="entry name" value="FOLDASE PROTEIN PRSA"/>
    <property type="match status" value="1"/>
</dbReference>
<dbReference type="Pfam" id="PF00639">
    <property type="entry name" value="Rotamase"/>
    <property type="match status" value="1"/>
</dbReference>
<reference evidence="8 9" key="1">
    <citation type="submission" date="2019-11" db="EMBL/GenBank/DDBJ databases">
        <title>Draft genome sequences of five Paenibacillus species of dairy origin.</title>
        <authorList>
            <person name="Olajide A.M."/>
            <person name="Chen S."/>
            <person name="Lapointe G."/>
        </authorList>
    </citation>
    <scope>NUCLEOTIDE SEQUENCE [LARGE SCALE GENOMIC DNA]</scope>
    <source>
        <strain evidence="8 9">2CS3</strain>
    </source>
</reference>
<dbReference type="Proteomes" id="UP000450917">
    <property type="component" value="Unassembled WGS sequence"/>
</dbReference>
<name>A0A7X3CVT2_9BACL</name>
<dbReference type="Gene3D" id="1.10.4030.10">
    <property type="entry name" value="Porin chaperone SurA, peptide-binding domain"/>
    <property type="match status" value="1"/>
</dbReference>
<dbReference type="InterPro" id="IPR046357">
    <property type="entry name" value="PPIase_dom_sf"/>
</dbReference>
<dbReference type="Gene3D" id="3.10.50.40">
    <property type="match status" value="1"/>
</dbReference>
<dbReference type="PROSITE" id="PS50198">
    <property type="entry name" value="PPIC_PPIASE_2"/>
    <property type="match status" value="1"/>
</dbReference>
<comment type="catalytic activity">
    <reaction evidence="1">
        <text>[protein]-peptidylproline (omega=180) = [protein]-peptidylproline (omega=0)</text>
        <dbReference type="Rhea" id="RHEA:16237"/>
        <dbReference type="Rhea" id="RHEA-COMP:10747"/>
        <dbReference type="Rhea" id="RHEA-COMP:10748"/>
        <dbReference type="ChEBI" id="CHEBI:83833"/>
        <dbReference type="ChEBI" id="CHEBI:83834"/>
        <dbReference type="EC" id="5.2.1.8"/>
    </reaction>
</comment>
<evidence type="ECO:0000256" key="2">
    <source>
        <dbReference type="ARBA" id="ARBA00013194"/>
    </source>
</evidence>
<evidence type="ECO:0000256" key="4">
    <source>
        <dbReference type="ARBA" id="ARBA00023110"/>
    </source>
</evidence>
<dbReference type="InterPro" id="IPR050245">
    <property type="entry name" value="PrsA_foldase"/>
</dbReference>
<protein>
    <recommendedName>
        <fullName evidence="2">peptidylprolyl isomerase</fullName>
        <ecNumber evidence="2">5.2.1.8</ecNumber>
    </recommendedName>
</protein>
<dbReference type="InterPro" id="IPR023058">
    <property type="entry name" value="PPIase_PpiC_CS"/>
</dbReference>
<keyword evidence="5 6" id="KW-0413">Isomerase</keyword>
<evidence type="ECO:0000256" key="6">
    <source>
        <dbReference type="PROSITE-ProRule" id="PRU00278"/>
    </source>
</evidence>
<keyword evidence="3" id="KW-0732">Signal</keyword>
<accession>A0A7X3CVT2</accession>
<gene>
    <name evidence="8" type="ORF">GNP93_22500</name>
</gene>
<evidence type="ECO:0000256" key="1">
    <source>
        <dbReference type="ARBA" id="ARBA00000971"/>
    </source>
</evidence>
<evidence type="ECO:0000313" key="9">
    <source>
        <dbReference type="Proteomes" id="UP000450917"/>
    </source>
</evidence>
<dbReference type="InterPro" id="IPR000297">
    <property type="entry name" value="PPIase_PpiC"/>
</dbReference>
<sequence length="312" mass="35254">MRNVKVLWGMIAVLLIAVGILSSVLTARSFLQPAADPILEPPSKADHELTIASIGDKDITLRDLEQQLLQKHGKETLEQMIDHEVIRREAETLGIQVSESEIKRELERMQQGYESENEFYQAMEEQLGLTREQLNEDVRHKLYTEKISIQGIAIDDADVDDYIASHPDEFKATVLLRLEQIVTASKEQAQRALNDLAKGTEFARVAKERSLDDATRGSGGDLGWFEEDDPFVPAPIMKAAKSLQTGQISKPVEVEGQFVIVRVKERKVQSKGSPEAIREQVRKELALREAPPLKETMQRLREKWNVKVSGTY</sequence>
<dbReference type="RefSeq" id="WP_141336472.1">
    <property type="nucleotide sequence ID" value="NZ_JBDLZV010000001.1"/>
</dbReference>
<feature type="domain" description="PpiC" evidence="7">
    <location>
        <begin position="174"/>
        <end position="265"/>
    </location>
</feature>
<dbReference type="EC" id="5.2.1.8" evidence="2"/>
<dbReference type="Pfam" id="PF13624">
    <property type="entry name" value="SurA_N_3"/>
    <property type="match status" value="1"/>
</dbReference>
<dbReference type="EMBL" id="WNZX01000025">
    <property type="protein sequence ID" value="MUG73404.1"/>
    <property type="molecule type" value="Genomic_DNA"/>
</dbReference>
<comment type="caution">
    <text evidence="8">The sequence shown here is derived from an EMBL/GenBank/DDBJ whole genome shotgun (WGS) entry which is preliminary data.</text>
</comment>
<proteinExistence type="predicted"/>
<keyword evidence="4 6" id="KW-0697">Rotamase</keyword>
<dbReference type="SUPFAM" id="SSF109998">
    <property type="entry name" value="Triger factor/SurA peptide-binding domain-like"/>
    <property type="match status" value="1"/>
</dbReference>
<organism evidence="8 9">
    <name type="scientific">Paenibacillus validus</name>
    <dbReference type="NCBI Taxonomy" id="44253"/>
    <lineage>
        <taxon>Bacteria</taxon>
        <taxon>Bacillati</taxon>
        <taxon>Bacillota</taxon>
        <taxon>Bacilli</taxon>
        <taxon>Bacillales</taxon>
        <taxon>Paenibacillaceae</taxon>
        <taxon>Paenibacillus</taxon>
    </lineage>
</organism>
<dbReference type="InterPro" id="IPR027304">
    <property type="entry name" value="Trigger_fact/SurA_dom_sf"/>
</dbReference>